<dbReference type="Proteomes" id="UP001596147">
    <property type="component" value="Unassembled WGS sequence"/>
</dbReference>
<comment type="caution">
    <text evidence="4">The sequence shown here is derived from an EMBL/GenBank/DDBJ whole genome shotgun (WGS) entry which is preliminary data.</text>
</comment>
<dbReference type="GO" id="GO:0032259">
    <property type="term" value="P:methylation"/>
    <property type="evidence" value="ECO:0007669"/>
    <property type="project" value="UniProtKB-KW"/>
</dbReference>
<dbReference type="PANTHER" id="PTHR43861">
    <property type="entry name" value="TRANS-ACONITATE 2-METHYLTRANSFERASE-RELATED"/>
    <property type="match status" value="1"/>
</dbReference>
<gene>
    <name evidence="4" type="ORF">ACFPM4_05475</name>
</gene>
<evidence type="ECO:0000256" key="2">
    <source>
        <dbReference type="ARBA" id="ARBA00022679"/>
    </source>
</evidence>
<organism evidence="4 5">
    <name type="scientific">Lederbergia graminis</name>
    <dbReference type="NCBI Taxonomy" id="735518"/>
    <lineage>
        <taxon>Bacteria</taxon>
        <taxon>Bacillati</taxon>
        <taxon>Bacillota</taxon>
        <taxon>Bacilli</taxon>
        <taxon>Bacillales</taxon>
        <taxon>Bacillaceae</taxon>
        <taxon>Lederbergia</taxon>
    </lineage>
</organism>
<keyword evidence="5" id="KW-1185">Reference proteome</keyword>
<reference evidence="5" key="1">
    <citation type="journal article" date="2019" name="Int. J. Syst. Evol. Microbiol.">
        <title>The Global Catalogue of Microorganisms (GCM) 10K type strain sequencing project: providing services to taxonomists for standard genome sequencing and annotation.</title>
        <authorList>
            <consortium name="The Broad Institute Genomics Platform"/>
            <consortium name="The Broad Institute Genome Sequencing Center for Infectious Disease"/>
            <person name="Wu L."/>
            <person name="Ma J."/>
        </authorList>
    </citation>
    <scope>NUCLEOTIDE SEQUENCE [LARGE SCALE GENOMIC DNA]</scope>
    <source>
        <strain evidence="5">CGMCC 1.12237</strain>
    </source>
</reference>
<accession>A0ABW0LGT3</accession>
<dbReference type="Gene3D" id="2.20.25.110">
    <property type="entry name" value="S-adenosyl-L-methionine-dependent methyltransferases"/>
    <property type="match status" value="1"/>
</dbReference>
<dbReference type="Pfam" id="PF13649">
    <property type="entry name" value="Methyltransf_25"/>
    <property type="match status" value="1"/>
</dbReference>
<evidence type="ECO:0000256" key="1">
    <source>
        <dbReference type="ARBA" id="ARBA00022603"/>
    </source>
</evidence>
<dbReference type="SUPFAM" id="SSF53335">
    <property type="entry name" value="S-adenosyl-L-methionine-dependent methyltransferases"/>
    <property type="match status" value="1"/>
</dbReference>
<name>A0ABW0LGT3_9BACI</name>
<dbReference type="InterPro" id="IPR029063">
    <property type="entry name" value="SAM-dependent_MTases_sf"/>
</dbReference>
<keyword evidence="1 4" id="KW-0489">Methyltransferase</keyword>
<dbReference type="GO" id="GO:0008168">
    <property type="term" value="F:methyltransferase activity"/>
    <property type="evidence" value="ECO:0007669"/>
    <property type="project" value="UniProtKB-KW"/>
</dbReference>
<dbReference type="PANTHER" id="PTHR43861:SF1">
    <property type="entry name" value="TRANS-ACONITATE 2-METHYLTRANSFERASE"/>
    <property type="match status" value="1"/>
</dbReference>
<dbReference type="EC" id="2.1.1.-" evidence="4"/>
<feature type="domain" description="Methyltransferase" evidence="3">
    <location>
        <begin position="40"/>
        <end position="135"/>
    </location>
</feature>
<evidence type="ECO:0000313" key="4">
    <source>
        <dbReference type="EMBL" id="MFC5464207.1"/>
    </source>
</evidence>
<sequence length="256" mass="29635">MILDNFEEYDDPILYDKENDTYLPEVSFLLKWASYKQGTIIDLACGTGRTTIPIAKAGYKLLGVEIHKGMLDAARNKSVSLGLNIEWIEQDCTNLNLNVKSSLIYSVGNSFQHFLTNDAQDALLSSVNKHLQDDGVFIFGTRFPSAEELLQPCTEEYWRTYQDGHYTVDVFTISEYDSLNQIQHYTTIRKYKNNAGEIVDEKRTNIKLRYVFPKEMERIMNANGFEIQHLYSDWKETPITNNSYEMIYVCKKVRSV</sequence>
<dbReference type="Gene3D" id="3.40.50.150">
    <property type="entry name" value="Vaccinia Virus protein VP39"/>
    <property type="match status" value="1"/>
</dbReference>
<evidence type="ECO:0000313" key="5">
    <source>
        <dbReference type="Proteomes" id="UP001596147"/>
    </source>
</evidence>
<dbReference type="RefSeq" id="WP_382348731.1">
    <property type="nucleotide sequence ID" value="NZ_JBHSMC010000003.1"/>
</dbReference>
<dbReference type="CDD" id="cd02440">
    <property type="entry name" value="AdoMet_MTases"/>
    <property type="match status" value="1"/>
</dbReference>
<proteinExistence type="predicted"/>
<protein>
    <submittedName>
        <fullName evidence="4">Class I SAM-dependent methyltransferase</fullName>
        <ecNumber evidence="4">2.1.1.-</ecNumber>
    </submittedName>
</protein>
<dbReference type="InterPro" id="IPR041698">
    <property type="entry name" value="Methyltransf_25"/>
</dbReference>
<evidence type="ECO:0000259" key="3">
    <source>
        <dbReference type="Pfam" id="PF13649"/>
    </source>
</evidence>
<dbReference type="EMBL" id="JBHSMC010000003">
    <property type="protein sequence ID" value="MFC5464207.1"/>
    <property type="molecule type" value="Genomic_DNA"/>
</dbReference>
<keyword evidence="2 4" id="KW-0808">Transferase</keyword>